<sequence length="91" mass="10013">MLQRKRKAAPSPSPSSSSSSCPAMMLRLIRQALIMSFSVLVNAQSEDSKLTERAYVVLQKQDLVTCGSVLAVLLVLMIIMAVCVYKPISRR</sequence>
<keyword evidence="4" id="KW-1185">Reference proteome</keyword>
<protein>
    <submittedName>
        <fullName evidence="3">Uncharacterized protein</fullName>
    </submittedName>
</protein>
<keyword evidence="2" id="KW-0812">Transmembrane</keyword>
<reference evidence="3 4" key="2">
    <citation type="journal article" date="2024" name="G3 (Bethesda)">
        <title>The genome of the cryopelagic Antarctic bald notothen, Trematomus borchgrevinki.</title>
        <authorList>
            <person name="Rayamajhi N."/>
            <person name="Rivera-Colon A.G."/>
            <person name="Minhas B.F."/>
            <person name="Cheng C.C."/>
            <person name="Catchen J.M."/>
        </authorList>
    </citation>
    <scope>NUCLEOTIDE SEQUENCE [LARGE SCALE GENOMIC DNA]</scope>
    <source>
        <strain evidence="3">AGRC-2024</strain>
    </source>
</reference>
<accession>A0ABD2HA31</accession>
<proteinExistence type="predicted"/>
<name>A0ABD2HA31_PAGBO</name>
<organism evidence="3 4">
    <name type="scientific">Pagothenia borchgrevinki</name>
    <name type="common">Bald rockcod</name>
    <name type="synonym">Trematomus borchgrevinki</name>
    <dbReference type="NCBI Taxonomy" id="8213"/>
    <lineage>
        <taxon>Eukaryota</taxon>
        <taxon>Metazoa</taxon>
        <taxon>Chordata</taxon>
        <taxon>Craniata</taxon>
        <taxon>Vertebrata</taxon>
        <taxon>Euteleostomi</taxon>
        <taxon>Actinopterygii</taxon>
        <taxon>Neopterygii</taxon>
        <taxon>Teleostei</taxon>
        <taxon>Neoteleostei</taxon>
        <taxon>Acanthomorphata</taxon>
        <taxon>Eupercaria</taxon>
        <taxon>Perciformes</taxon>
        <taxon>Notothenioidei</taxon>
        <taxon>Nototheniidae</taxon>
        <taxon>Pagothenia</taxon>
    </lineage>
</organism>
<feature type="region of interest" description="Disordered" evidence="1">
    <location>
        <begin position="1"/>
        <end position="21"/>
    </location>
</feature>
<evidence type="ECO:0000313" key="4">
    <source>
        <dbReference type="Proteomes" id="UP001619887"/>
    </source>
</evidence>
<evidence type="ECO:0000256" key="2">
    <source>
        <dbReference type="SAM" id="Phobius"/>
    </source>
</evidence>
<evidence type="ECO:0000313" key="3">
    <source>
        <dbReference type="EMBL" id="KAL3063194.1"/>
    </source>
</evidence>
<keyword evidence="2" id="KW-1133">Transmembrane helix</keyword>
<dbReference type="PROSITE" id="PS51257">
    <property type="entry name" value="PROKAR_LIPOPROTEIN"/>
    <property type="match status" value="1"/>
</dbReference>
<gene>
    <name evidence="3" type="ORF">OYC64_002888</name>
</gene>
<feature type="transmembrane region" description="Helical" evidence="2">
    <location>
        <begin position="69"/>
        <end position="88"/>
    </location>
</feature>
<keyword evidence="2" id="KW-0472">Membrane</keyword>
<dbReference type="EMBL" id="JBIYXZ010002071">
    <property type="protein sequence ID" value="KAL3063194.1"/>
    <property type="molecule type" value="Genomic_DNA"/>
</dbReference>
<dbReference type="AlphaFoldDB" id="A0ABD2HA31"/>
<comment type="caution">
    <text evidence="3">The sequence shown here is derived from an EMBL/GenBank/DDBJ whole genome shotgun (WGS) entry which is preliminary data.</text>
</comment>
<reference evidence="3 4" key="1">
    <citation type="journal article" date="2022" name="G3 (Bethesda)">
        <title>Evaluating Illumina-, Nanopore-, and PacBio-based genome assembly strategies with the bald notothen, Trematomus borchgrevinki.</title>
        <authorList>
            <person name="Rayamajhi N."/>
            <person name="Cheng C.C."/>
            <person name="Catchen J.M."/>
        </authorList>
    </citation>
    <scope>NUCLEOTIDE SEQUENCE [LARGE SCALE GENOMIC DNA]</scope>
    <source>
        <strain evidence="3">AGRC-2024</strain>
    </source>
</reference>
<dbReference type="Proteomes" id="UP001619887">
    <property type="component" value="Unassembled WGS sequence"/>
</dbReference>
<evidence type="ECO:0000256" key="1">
    <source>
        <dbReference type="SAM" id="MobiDB-lite"/>
    </source>
</evidence>